<dbReference type="GO" id="GO:0004312">
    <property type="term" value="F:fatty acid synthase activity"/>
    <property type="evidence" value="ECO:0007669"/>
    <property type="project" value="TreeGrafter"/>
</dbReference>
<keyword evidence="2" id="KW-0597">Phosphoprotein</keyword>
<keyword evidence="3" id="KW-0489">Methyltransferase</keyword>
<dbReference type="InterPro" id="IPR050091">
    <property type="entry name" value="PKS_NRPS_Biosynth_Enz"/>
</dbReference>
<protein>
    <submittedName>
        <fullName evidence="8">Ketoacyl-synt-domain-containing protein</fullName>
    </submittedName>
</protein>
<dbReference type="InterPro" id="IPR020841">
    <property type="entry name" value="PKS_Beta-ketoAc_synthase_dom"/>
</dbReference>
<dbReference type="STRING" id="97972.A0A2V1E3C9"/>
<dbReference type="InterPro" id="IPR016039">
    <property type="entry name" value="Thiolase-like"/>
</dbReference>
<proteinExistence type="predicted"/>
<reference evidence="8 9" key="1">
    <citation type="journal article" date="2018" name="Sci. Rep.">
        <title>Comparative genomics provides insights into the lifestyle and reveals functional heterogeneity of dark septate endophytic fungi.</title>
        <authorList>
            <person name="Knapp D.G."/>
            <person name="Nemeth J.B."/>
            <person name="Barry K."/>
            <person name="Hainaut M."/>
            <person name="Henrissat B."/>
            <person name="Johnson J."/>
            <person name="Kuo A."/>
            <person name="Lim J.H.P."/>
            <person name="Lipzen A."/>
            <person name="Nolan M."/>
            <person name="Ohm R.A."/>
            <person name="Tamas L."/>
            <person name="Grigoriev I.V."/>
            <person name="Spatafora J.W."/>
            <person name="Nagy L.G."/>
            <person name="Kovacs G.M."/>
        </authorList>
    </citation>
    <scope>NUCLEOTIDE SEQUENCE [LARGE SCALE GENOMIC DNA]</scope>
    <source>
        <strain evidence="8 9">DSE2036</strain>
    </source>
</reference>
<dbReference type="EMBL" id="KZ805316">
    <property type="protein sequence ID" value="PVI05037.1"/>
    <property type="molecule type" value="Genomic_DNA"/>
</dbReference>
<sequence length="2032" mass="225237">MYRSILFGGQLTSVAKEELRHIRSYITSESDLQGLHDVMIHFEEYGERLELADSALKKVETKKTSSLFSRWINGDDSLIADGVGRHSNALASALTVLHQVLLVKKYSGRNAPDQNLVEPDTILEGLCIGKMAATVIRLSWDGARMASILANALRLAFCIGVYVDLDRHLLGPQNETVCLLVKGCDNTHKLEQVQDILLTYDKAYLSVVQKSKWTITVGKAQKAELTRSLNDAGFKVVPFDIFGRFHCKDMSWAVKKILELSSRDQTLQLVSSHALKPLLASILSLPENWSTDISYFNDQPEDTNASYVLLVGQGTLPNTIDKTGFRVIVADTMSKANRDQGPLHGTSLSGFHIGTDHFKYLPDSAVAVTGMACNFSGADSLDEFWDILESGRVMCQDLPTHRFPDAAFERRSYPKIFKANVLENVDAFDHKFFNVSRREAAFMDPQQRLALQVTYQALESAGYFSRSSAHANQHVGCYIGACTNEYYENVCTHPPSAFSLTGSIRPFIAGKLSNFFGWTGPAIIYDTACAASGTAIHQACRAIATGEISEAVAGGVNIFVSPDTFQNLSAGHFISRTGLSKTFDKAADGYCRGEGVAIVTLKRLSDALRDGDLIRGVIASTAVGQNANQTSITVPHGPSQMSLYRKALRAACLDAREISYIEAHGTGTPIGDPIEVESIRGVFGDYHRDENDSTYLGSLKSNIGHTEATSGVSGLIKVMLMMEKKMIPRQAFLNELNPVIKPFGSDGIQIPSQNVPWKTEFKAACVNNYGASGSNAVMIVTEPPNTSAFSRDTSGSEIDAGYPISITAFSAPSLLAYLSALLKYINFKKFLNNDSTAHIAYHLSRYRNPALPFSLCTTVSSLDDLKNLCASAATLQLENSTRKAQPVVLLFGGQAGKRAHVPKALYESCAVFRKHLHECDTVIRSLGITSIFPDIFDRKPHDDIIKLHLAIFCSQYCSAMSWLDCGLKPTRLIGHSFGQLTALCVSGVLSLQDSLRFVSTRACYIRDHRGNDPGLMIAIEADFTAVSSILLQNSNLGLEIACHNGPQSLVVAGPTSSVHLLESFLRSIPNIRRWKRLDVTNAFHSVLCDPVLDLLRRLAEQLDFHEAELVLEPCSKENNWKTVTPDLMVSHNREPVYFSQAVNRIDDQLGPCVWLEVGSESALPILKRALGKRASSHHLKSLALDAVNPMTSLAELTSDLWSLKIHTQYWPFHHLQQQQYAVLNLPPYHITDRDGTQRGPLKLVKETEYTSEFLIDTKCSEWYAAFSEYRIIGLPNWPLSFILALVLKGLGMIQSGSTGGSLDIAIHQLNSHILIPSHQEKPLILDITHDDDRIRNFTIASVGDDDTTTYASGLLSLSFPGNELEDKFRYFRTILDISHMKSLFTDHEADSARGRGVYNSLAPLIQISKQRQHTKEISYKGTELVAYISLQSNKLSFVLEDFIQVPLICLNGLRDRPDDELYINTAIGSAYFYYPFLHSSVSRDPLVVFSKFIQIPGEKATCNIFVLHEQSDRLCAAIMDVEFTKMHLEILNGIEKNLTEHTQNPTQNPTTLQTNTIAVAKDADDFQEQQVSTSHDREGDTKCTRISKITGTLYDVLARVADLDVTRIRADLPIADLDIDSLISIEVASEIQDTFGISISFQEFTALSDVGELCRFIEDRASEFEHEEKTEVTVSTDTTNGPDVSTSLHVSDKTWLGISNVGGSDTTYTSTPSSTESALESPYDIPRAFNIVRRTFDAFAKETGCEGFWSNVYPDQTSLVTTYIIEAFTSLNCDITKLGTGDAITNLPLLPKTRLVRPLMCILRDEGFLREVSGRWVRTSKPIANRLPSTEHFEKILGKFPRFAIEHRLLHAVGTRLQECLMGELDPVSLLFGHQKNRKLMADQYLLAPIQSSVSKQLAEFIKQCFGSKRVERTLRVMEIGGGTCGTTTYAIDAFSKLGIPVEYTFTDISQSFVSAAKAKLRDHKFVVFRTLDVTQIPTPDLERRLFNDGRDHAIMDEQAWKLALEYAGFANVDWSSDESEESNILRLILAC</sequence>
<dbReference type="Gene3D" id="3.40.366.10">
    <property type="entry name" value="Malonyl-Coenzyme A Acyl Carrier Protein, domain 2"/>
    <property type="match status" value="2"/>
</dbReference>
<dbReference type="SUPFAM" id="SSF52151">
    <property type="entry name" value="FabD/lysophospholipase-like"/>
    <property type="match status" value="1"/>
</dbReference>
<dbReference type="Pfam" id="PF00550">
    <property type="entry name" value="PP-binding"/>
    <property type="match status" value="1"/>
</dbReference>
<evidence type="ECO:0000256" key="2">
    <source>
        <dbReference type="ARBA" id="ARBA00022553"/>
    </source>
</evidence>
<dbReference type="GO" id="GO:0032259">
    <property type="term" value="P:methylation"/>
    <property type="evidence" value="ECO:0007669"/>
    <property type="project" value="UniProtKB-KW"/>
</dbReference>
<dbReference type="SUPFAM" id="SSF53335">
    <property type="entry name" value="S-adenosyl-L-methionine-dependent methyltransferases"/>
    <property type="match status" value="1"/>
</dbReference>
<dbReference type="SUPFAM" id="SSF53901">
    <property type="entry name" value="Thiolase-like"/>
    <property type="match status" value="1"/>
</dbReference>
<dbReference type="Pfam" id="PF00698">
    <property type="entry name" value="Acyl_transf_1"/>
    <property type="match status" value="1"/>
</dbReference>
<dbReference type="Gene3D" id="3.40.47.10">
    <property type="match status" value="1"/>
</dbReference>
<gene>
    <name evidence="8" type="ORF">DM02DRAFT_650966</name>
</gene>
<dbReference type="InterPro" id="IPR016035">
    <property type="entry name" value="Acyl_Trfase/lysoPLipase"/>
</dbReference>
<accession>A0A2V1E3C9</accession>
<dbReference type="Gene3D" id="3.40.50.150">
    <property type="entry name" value="Vaccinia Virus protein VP39"/>
    <property type="match status" value="1"/>
</dbReference>
<dbReference type="PANTHER" id="PTHR43775:SF21">
    <property type="entry name" value="NON-REDUCING POLYKETIDE SYNTHASE AUSA-RELATED"/>
    <property type="match status" value="1"/>
</dbReference>
<feature type="domain" description="Carrier" evidence="6">
    <location>
        <begin position="1587"/>
        <end position="1661"/>
    </location>
</feature>
<dbReference type="InterPro" id="IPR042104">
    <property type="entry name" value="PKS_dehydratase_sf"/>
</dbReference>
<dbReference type="Pfam" id="PF00109">
    <property type="entry name" value="ketoacyl-synt"/>
    <property type="match status" value="1"/>
</dbReference>
<dbReference type="PROSITE" id="PS50075">
    <property type="entry name" value="CARRIER"/>
    <property type="match status" value="1"/>
</dbReference>
<dbReference type="GO" id="GO:0008168">
    <property type="term" value="F:methyltransferase activity"/>
    <property type="evidence" value="ECO:0007669"/>
    <property type="project" value="UniProtKB-KW"/>
</dbReference>
<dbReference type="Pfam" id="PF18558">
    <property type="entry name" value="HTH_51"/>
    <property type="match status" value="1"/>
</dbReference>
<dbReference type="InterPro" id="IPR001227">
    <property type="entry name" value="Ac_transferase_dom_sf"/>
</dbReference>
<dbReference type="SUPFAM" id="SSF55048">
    <property type="entry name" value="Probable ACP-binding domain of malonyl-CoA ACP transacylase"/>
    <property type="match status" value="1"/>
</dbReference>
<name>A0A2V1E3C9_9PLEO</name>
<dbReference type="InterPro" id="IPR029063">
    <property type="entry name" value="SAM-dependent_MTases_sf"/>
</dbReference>
<dbReference type="PROSITE" id="PS52004">
    <property type="entry name" value="KS3_2"/>
    <property type="match status" value="1"/>
</dbReference>
<dbReference type="InterPro" id="IPR041068">
    <property type="entry name" value="HTH_51"/>
</dbReference>
<evidence type="ECO:0000313" key="8">
    <source>
        <dbReference type="EMBL" id="PVI05037.1"/>
    </source>
</evidence>
<keyword evidence="1" id="KW-0596">Phosphopantetheine</keyword>
<keyword evidence="4" id="KW-0808">Transferase</keyword>
<dbReference type="InterPro" id="IPR014031">
    <property type="entry name" value="Ketoacyl_synth_C"/>
</dbReference>
<keyword evidence="9" id="KW-1185">Reference proteome</keyword>
<evidence type="ECO:0000259" key="6">
    <source>
        <dbReference type="PROSITE" id="PS50075"/>
    </source>
</evidence>
<evidence type="ECO:0000256" key="3">
    <source>
        <dbReference type="ARBA" id="ARBA00022603"/>
    </source>
</evidence>
<dbReference type="Gene3D" id="1.10.1200.10">
    <property type="entry name" value="ACP-like"/>
    <property type="match status" value="1"/>
</dbReference>
<organism evidence="8 9">
    <name type="scientific">Periconia macrospinosa</name>
    <dbReference type="NCBI Taxonomy" id="97972"/>
    <lineage>
        <taxon>Eukaryota</taxon>
        <taxon>Fungi</taxon>
        <taxon>Dikarya</taxon>
        <taxon>Ascomycota</taxon>
        <taxon>Pezizomycotina</taxon>
        <taxon>Dothideomycetes</taxon>
        <taxon>Pleosporomycetidae</taxon>
        <taxon>Pleosporales</taxon>
        <taxon>Massarineae</taxon>
        <taxon>Periconiaceae</taxon>
        <taxon>Periconia</taxon>
    </lineage>
</organism>
<feature type="domain" description="Ketosynthase family 3 (KS3)" evidence="7">
    <location>
        <begin position="363"/>
        <end position="782"/>
    </location>
</feature>
<dbReference type="SMART" id="SM00827">
    <property type="entry name" value="PKS_AT"/>
    <property type="match status" value="1"/>
</dbReference>
<dbReference type="CDD" id="cd00833">
    <property type="entry name" value="PKS"/>
    <property type="match status" value="1"/>
</dbReference>
<dbReference type="PANTHER" id="PTHR43775">
    <property type="entry name" value="FATTY ACID SYNTHASE"/>
    <property type="match status" value="1"/>
</dbReference>
<dbReference type="InterPro" id="IPR032088">
    <property type="entry name" value="SAT"/>
</dbReference>
<dbReference type="Proteomes" id="UP000244855">
    <property type="component" value="Unassembled WGS sequence"/>
</dbReference>
<evidence type="ECO:0000259" key="7">
    <source>
        <dbReference type="PROSITE" id="PS52004"/>
    </source>
</evidence>
<dbReference type="InterPro" id="IPR016036">
    <property type="entry name" value="Malonyl_transacylase_ACP-bd"/>
</dbReference>
<dbReference type="SUPFAM" id="SSF47336">
    <property type="entry name" value="ACP-like"/>
    <property type="match status" value="1"/>
</dbReference>
<evidence type="ECO:0000256" key="5">
    <source>
        <dbReference type="ARBA" id="ARBA00023268"/>
    </source>
</evidence>
<dbReference type="InterPro" id="IPR014043">
    <property type="entry name" value="Acyl_transferase_dom"/>
</dbReference>
<dbReference type="OrthoDB" id="429813at2759"/>
<keyword evidence="5" id="KW-0511">Multifunctional enzyme</keyword>
<dbReference type="GO" id="GO:0044550">
    <property type="term" value="P:secondary metabolite biosynthetic process"/>
    <property type="evidence" value="ECO:0007669"/>
    <property type="project" value="TreeGrafter"/>
</dbReference>
<dbReference type="GO" id="GO:0006633">
    <property type="term" value="P:fatty acid biosynthetic process"/>
    <property type="evidence" value="ECO:0007669"/>
    <property type="project" value="TreeGrafter"/>
</dbReference>
<dbReference type="Pfam" id="PF16073">
    <property type="entry name" value="SAT"/>
    <property type="match status" value="1"/>
</dbReference>
<dbReference type="InterPro" id="IPR036736">
    <property type="entry name" value="ACP-like_sf"/>
</dbReference>
<dbReference type="Gene3D" id="3.30.70.3290">
    <property type="match status" value="1"/>
</dbReference>
<dbReference type="SMART" id="SM00825">
    <property type="entry name" value="PKS_KS"/>
    <property type="match status" value="1"/>
</dbReference>
<evidence type="ECO:0000256" key="1">
    <source>
        <dbReference type="ARBA" id="ARBA00022450"/>
    </source>
</evidence>
<dbReference type="Pfam" id="PF02801">
    <property type="entry name" value="Ketoacyl-synt_C"/>
    <property type="match status" value="1"/>
</dbReference>
<evidence type="ECO:0000313" key="9">
    <source>
        <dbReference type="Proteomes" id="UP000244855"/>
    </source>
</evidence>
<dbReference type="Gene3D" id="3.10.129.110">
    <property type="entry name" value="Polyketide synthase dehydratase"/>
    <property type="match status" value="1"/>
</dbReference>
<dbReference type="InterPro" id="IPR009081">
    <property type="entry name" value="PP-bd_ACP"/>
</dbReference>
<dbReference type="InterPro" id="IPR014030">
    <property type="entry name" value="Ketoacyl_synth_N"/>
</dbReference>
<evidence type="ECO:0000256" key="4">
    <source>
        <dbReference type="ARBA" id="ARBA00022679"/>
    </source>
</evidence>